<evidence type="ECO:0000256" key="11">
    <source>
        <dbReference type="ARBA" id="ARBA00048134"/>
    </source>
</evidence>
<evidence type="ECO:0000256" key="9">
    <source>
        <dbReference type="ARBA" id="ARBA00022989"/>
    </source>
</evidence>
<evidence type="ECO:0000256" key="2">
    <source>
        <dbReference type="ARBA" id="ARBA00004141"/>
    </source>
</evidence>
<evidence type="ECO:0000256" key="12">
    <source>
        <dbReference type="SAM" id="Phobius"/>
    </source>
</evidence>
<dbReference type="InterPro" id="IPR054700">
    <property type="entry name" value="MddA"/>
</dbReference>
<dbReference type="EC" id="2.1.1.334" evidence="4"/>
<keyword evidence="9 12" id="KW-1133">Transmembrane helix</keyword>
<keyword evidence="6" id="KW-0808">Transferase</keyword>
<feature type="transmembrane region" description="Helical" evidence="12">
    <location>
        <begin position="100"/>
        <end position="118"/>
    </location>
</feature>
<dbReference type="InterPro" id="IPR033580">
    <property type="entry name" value="Nurim-like"/>
</dbReference>
<comment type="similarity">
    <text evidence="3">Belongs to the nurim family.</text>
</comment>
<dbReference type="NCBIfam" id="NF045656">
    <property type="entry name" value="MeththiolMtaseMddA"/>
    <property type="match status" value="1"/>
</dbReference>
<evidence type="ECO:0000256" key="4">
    <source>
        <dbReference type="ARBA" id="ARBA00012149"/>
    </source>
</evidence>
<proteinExistence type="inferred from homology"/>
<keyword evidence="7" id="KW-0949">S-adenosyl-L-methionine</keyword>
<keyword evidence="10 12" id="KW-0472">Membrane</keyword>
<dbReference type="RefSeq" id="WP_163913645.1">
    <property type="nucleotide sequence ID" value="NZ_JAAAXX010000002.1"/>
</dbReference>
<dbReference type="EMBL" id="JAAAXX010000002">
    <property type="protein sequence ID" value="KAF2391335.1"/>
    <property type="molecule type" value="Genomic_DNA"/>
</dbReference>
<feature type="transmembrane region" description="Helical" evidence="12">
    <location>
        <begin position="21"/>
        <end position="45"/>
    </location>
</feature>
<gene>
    <name evidence="13" type="ORF">FX983_05816</name>
</gene>
<evidence type="ECO:0000256" key="10">
    <source>
        <dbReference type="ARBA" id="ARBA00023136"/>
    </source>
</evidence>
<dbReference type="PANTHER" id="PTHR31040:SF1">
    <property type="entry name" value="NURIM"/>
    <property type="match status" value="1"/>
</dbReference>
<comment type="caution">
    <text evidence="13">The sequence shown here is derived from an EMBL/GenBank/DDBJ whole genome shotgun (WGS) entry which is preliminary data.</text>
</comment>
<feature type="transmembrane region" description="Helical" evidence="12">
    <location>
        <begin position="208"/>
        <end position="227"/>
    </location>
</feature>
<comment type="catalytic activity">
    <reaction evidence="11">
        <text>methanethiol + S-adenosyl-L-methionine = dimethyl sulfide + S-adenosyl-L-homocysteine + H(+)</text>
        <dbReference type="Rhea" id="RHEA:50428"/>
        <dbReference type="ChEBI" id="CHEBI:15378"/>
        <dbReference type="ChEBI" id="CHEBI:16007"/>
        <dbReference type="ChEBI" id="CHEBI:17437"/>
        <dbReference type="ChEBI" id="CHEBI:57856"/>
        <dbReference type="ChEBI" id="CHEBI:59789"/>
        <dbReference type="EC" id="2.1.1.334"/>
    </reaction>
</comment>
<dbReference type="Gene3D" id="1.20.120.1630">
    <property type="match status" value="1"/>
</dbReference>
<feature type="transmembrane region" description="Helical" evidence="12">
    <location>
        <begin position="183"/>
        <end position="202"/>
    </location>
</feature>
<comment type="subcellular location">
    <subcellularLocation>
        <location evidence="2">Membrane</location>
        <topology evidence="2">Multi-pass membrane protein</topology>
    </subcellularLocation>
</comment>
<accession>A0A6L5BTG6</accession>
<dbReference type="GO" id="GO:0032259">
    <property type="term" value="P:methylation"/>
    <property type="evidence" value="ECO:0007669"/>
    <property type="project" value="UniProtKB-KW"/>
</dbReference>
<evidence type="ECO:0000256" key="1">
    <source>
        <dbReference type="ARBA" id="ARBA00002096"/>
    </source>
</evidence>
<dbReference type="AlphaFoldDB" id="A0A6L5BTG6"/>
<feature type="transmembrane region" description="Helical" evidence="12">
    <location>
        <begin position="138"/>
        <end position="162"/>
    </location>
</feature>
<dbReference type="GO" id="GO:0016020">
    <property type="term" value="C:membrane"/>
    <property type="evidence" value="ECO:0007669"/>
    <property type="project" value="UniProtKB-SubCell"/>
</dbReference>
<keyword evidence="5" id="KW-0489">Methyltransferase</keyword>
<evidence type="ECO:0000256" key="6">
    <source>
        <dbReference type="ARBA" id="ARBA00022679"/>
    </source>
</evidence>
<name>A0A6L5BTG6_9PSED</name>
<evidence type="ECO:0000256" key="5">
    <source>
        <dbReference type="ARBA" id="ARBA00022603"/>
    </source>
</evidence>
<reference evidence="13 14" key="1">
    <citation type="submission" date="2019-12" db="EMBL/GenBank/DDBJ databases">
        <title>Endophytic bacteria associated with Panax ginseng seedlings.</title>
        <authorList>
            <person name="Park J.M."/>
            <person name="Shin R."/>
            <person name="Jo S.H."/>
        </authorList>
    </citation>
    <scope>NUCLEOTIDE SEQUENCE [LARGE SCALE GENOMIC DNA]</scope>
    <source>
        <strain evidence="13 14">PgKB32</strain>
    </source>
</reference>
<evidence type="ECO:0000313" key="13">
    <source>
        <dbReference type="EMBL" id="KAF2391335.1"/>
    </source>
</evidence>
<feature type="transmembrane region" description="Helical" evidence="12">
    <location>
        <begin position="57"/>
        <end position="79"/>
    </location>
</feature>
<dbReference type="GO" id="GO:0008168">
    <property type="term" value="F:methyltransferase activity"/>
    <property type="evidence" value="ECO:0007669"/>
    <property type="project" value="UniProtKB-KW"/>
</dbReference>
<sequence length="264" mass="29828">MKPNTTPKHQLSSLTGKLAGLLYSLCSYLLFLLTALYLIGFLSGLGVPKDINSGQGLSWPLAVIVDALLITLFAVQHSGMARQRFKRWWTTHIPAPIERATYVLSTCLVLILLFWLWQPIATPIWSVTSTWGHGLLMAVFWLGCLVVVLSTFLISHFELLGITQALSACRSARPDNPTFKTPLLYKLVRHPLYLGFLIVFWVTPDMTVGHLLFALLNTIYILIGAYLEEKDLVALFGERYQRYQQNVAMLVPLIKRKPDRKKDA</sequence>
<evidence type="ECO:0000256" key="7">
    <source>
        <dbReference type="ARBA" id="ARBA00022691"/>
    </source>
</evidence>
<dbReference type="PANTHER" id="PTHR31040">
    <property type="entry name" value="NURIM"/>
    <property type="match status" value="1"/>
</dbReference>
<dbReference type="Proteomes" id="UP000475265">
    <property type="component" value="Unassembled WGS sequence"/>
</dbReference>
<evidence type="ECO:0000256" key="8">
    <source>
        <dbReference type="ARBA" id="ARBA00022692"/>
    </source>
</evidence>
<evidence type="ECO:0000256" key="3">
    <source>
        <dbReference type="ARBA" id="ARBA00010631"/>
    </source>
</evidence>
<protein>
    <recommendedName>
        <fullName evidence="4">methanethiol S-methyltransferase</fullName>
        <ecNumber evidence="4">2.1.1.334</ecNumber>
    </recommendedName>
</protein>
<evidence type="ECO:0000313" key="14">
    <source>
        <dbReference type="Proteomes" id="UP000475265"/>
    </source>
</evidence>
<organism evidence="13 14">
    <name type="scientific">Pseudomonas frederiksbergensis</name>
    <dbReference type="NCBI Taxonomy" id="104087"/>
    <lineage>
        <taxon>Bacteria</taxon>
        <taxon>Pseudomonadati</taxon>
        <taxon>Pseudomonadota</taxon>
        <taxon>Gammaproteobacteria</taxon>
        <taxon>Pseudomonadales</taxon>
        <taxon>Pseudomonadaceae</taxon>
        <taxon>Pseudomonas</taxon>
    </lineage>
</organism>
<keyword evidence="8 12" id="KW-0812">Transmembrane</keyword>
<comment type="function">
    <text evidence="1">Catalyzes the methylation of methanethiol (MeSH) to yield dimethylsulphide (DMS).</text>
</comment>